<reference evidence="6 7" key="1">
    <citation type="journal article" date="2013" name="Biodegradation">
        <title>Quantitative proteomic analysis of ibuprofen-degrading Patulibacter sp. strain I11.</title>
        <authorList>
            <person name="Almeida B."/>
            <person name="Kjeldal H."/>
            <person name="Lolas I."/>
            <person name="Knudsen A.D."/>
            <person name="Carvalho G."/>
            <person name="Nielsen K.L."/>
            <person name="Barreto Crespo M.T."/>
            <person name="Stensballe A."/>
            <person name="Nielsen J.L."/>
        </authorList>
    </citation>
    <scope>NUCLEOTIDE SEQUENCE [LARGE SCALE GENOMIC DNA]</scope>
    <source>
        <strain evidence="6 7">I11</strain>
    </source>
</reference>
<dbReference type="SUPFAM" id="SSF46561">
    <property type="entry name" value="Ribosomal protein L29 (L29p)"/>
    <property type="match status" value="1"/>
</dbReference>
<sequence>MRPQELRDLDDKKIAEQIATARKEIFGLRFQQATGELENTSTLRTARRDLARALTIARQRGIDVDGIR</sequence>
<keyword evidence="3 5" id="KW-0687">Ribonucleoprotein</keyword>
<dbReference type="CDD" id="cd00427">
    <property type="entry name" value="Ribosomal_L29_HIP"/>
    <property type="match status" value="1"/>
</dbReference>
<protein>
    <recommendedName>
        <fullName evidence="4 5">Large ribosomal subunit protein uL29</fullName>
    </recommendedName>
</protein>
<evidence type="ECO:0000313" key="7">
    <source>
        <dbReference type="Proteomes" id="UP000005143"/>
    </source>
</evidence>
<dbReference type="PANTHER" id="PTHR10916">
    <property type="entry name" value="60S RIBOSOMAL PROTEIN L35/50S RIBOSOMAL PROTEIN L29"/>
    <property type="match status" value="1"/>
</dbReference>
<dbReference type="InterPro" id="IPR001854">
    <property type="entry name" value="Ribosomal_uL29"/>
</dbReference>
<keyword evidence="2 5" id="KW-0689">Ribosomal protein</keyword>
<dbReference type="OrthoDB" id="9815192at2"/>
<dbReference type="AlphaFoldDB" id="H0E8P8"/>
<dbReference type="NCBIfam" id="TIGR00012">
    <property type="entry name" value="L29"/>
    <property type="match status" value="1"/>
</dbReference>
<gene>
    <name evidence="5" type="primary">rpmC</name>
    <name evidence="6" type="ORF">PAI11_32120</name>
</gene>
<dbReference type="HAMAP" id="MF_00374">
    <property type="entry name" value="Ribosomal_uL29"/>
    <property type="match status" value="1"/>
</dbReference>
<evidence type="ECO:0000256" key="4">
    <source>
        <dbReference type="ARBA" id="ARBA00035204"/>
    </source>
</evidence>
<dbReference type="Proteomes" id="UP000005143">
    <property type="component" value="Unassembled WGS sequence"/>
</dbReference>
<name>H0E8P8_9ACTN</name>
<dbReference type="Pfam" id="PF00831">
    <property type="entry name" value="Ribosomal_L29"/>
    <property type="match status" value="1"/>
</dbReference>
<dbReference type="RefSeq" id="WP_007577058.1">
    <property type="nucleotide sequence ID" value="NZ_AGUD01000246.1"/>
</dbReference>
<dbReference type="PANTHER" id="PTHR10916:SF0">
    <property type="entry name" value="LARGE RIBOSOMAL SUBUNIT PROTEIN UL29C"/>
    <property type="match status" value="1"/>
</dbReference>
<evidence type="ECO:0000256" key="2">
    <source>
        <dbReference type="ARBA" id="ARBA00022980"/>
    </source>
</evidence>
<comment type="similarity">
    <text evidence="1 5">Belongs to the universal ribosomal protein uL29 family.</text>
</comment>
<dbReference type="GO" id="GO:0006412">
    <property type="term" value="P:translation"/>
    <property type="evidence" value="ECO:0007669"/>
    <property type="project" value="UniProtKB-UniRule"/>
</dbReference>
<evidence type="ECO:0000313" key="6">
    <source>
        <dbReference type="EMBL" id="EHN09926.1"/>
    </source>
</evidence>
<dbReference type="InterPro" id="IPR018254">
    <property type="entry name" value="Ribosomal_uL29_CS"/>
</dbReference>
<evidence type="ECO:0000256" key="1">
    <source>
        <dbReference type="ARBA" id="ARBA00009254"/>
    </source>
</evidence>
<comment type="caution">
    <text evidence="6">The sequence shown here is derived from an EMBL/GenBank/DDBJ whole genome shotgun (WGS) entry which is preliminary data.</text>
</comment>
<dbReference type="FunFam" id="1.10.287.310:FF:000001">
    <property type="entry name" value="50S ribosomal protein L29"/>
    <property type="match status" value="1"/>
</dbReference>
<organism evidence="6 7">
    <name type="scientific">Patulibacter medicamentivorans</name>
    <dbReference type="NCBI Taxonomy" id="1097667"/>
    <lineage>
        <taxon>Bacteria</taxon>
        <taxon>Bacillati</taxon>
        <taxon>Actinomycetota</taxon>
        <taxon>Thermoleophilia</taxon>
        <taxon>Solirubrobacterales</taxon>
        <taxon>Patulibacteraceae</taxon>
        <taxon>Patulibacter</taxon>
    </lineage>
</organism>
<dbReference type="InterPro" id="IPR036049">
    <property type="entry name" value="Ribosomal_uL29_sf"/>
</dbReference>
<dbReference type="EMBL" id="AGUD01000246">
    <property type="protein sequence ID" value="EHN09926.1"/>
    <property type="molecule type" value="Genomic_DNA"/>
</dbReference>
<evidence type="ECO:0000256" key="3">
    <source>
        <dbReference type="ARBA" id="ARBA00023274"/>
    </source>
</evidence>
<dbReference type="GO" id="GO:0003735">
    <property type="term" value="F:structural constituent of ribosome"/>
    <property type="evidence" value="ECO:0007669"/>
    <property type="project" value="InterPro"/>
</dbReference>
<dbReference type="PROSITE" id="PS00579">
    <property type="entry name" value="RIBOSOMAL_L29"/>
    <property type="match status" value="1"/>
</dbReference>
<proteinExistence type="inferred from homology"/>
<dbReference type="Gene3D" id="1.10.287.310">
    <property type="match status" value="1"/>
</dbReference>
<dbReference type="GO" id="GO:0022625">
    <property type="term" value="C:cytosolic large ribosomal subunit"/>
    <property type="evidence" value="ECO:0007669"/>
    <property type="project" value="TreeGrafter"/>
</dbReference>
<keyword evidence="7" id="KW-1185">Reference proteome</keyword>
<accession>H0E8P8</accession>
<dbReference type="InterPro" id="IPR050063">
    <property type="entry name" value="Ribosomal_protein_uL29"/>
</dbReference>
<evidence type="ECO:0000256" key="5">
    <source>
        <dbReference type="HAMAP-Rule" id="MF_00374"/>
    </source>
</evidence>